<proteinExistence type="predicted"/>
<reference evidence="3" key="1">
    <citation type="submission" date="2016-11" db="UniProtKB">
        <authorList>
            <consortium name="WormBaseParasite"/>
        </authorList>
    </citation>
    <scope>IDENTIFICATION</scope>
</reference>
<keyword evidence="1" id="KW-0732">Signal</keyword>
<feature type="chain" id="PRO_5009310636" evidence="1">
    <location>
        <begin position="19"/>
        <end position="128"/>
    </location>
</feature>
<feature type="signal peptide" evidence="1">
    <location>
        <begin position="1"/>
        <end position="18"/>
    </location>
</feature>
<keyword evidence="2" id="KW-1185">Reference proteome</keyword>
<dbReference type="AlphaFoldDB" id="A0A1I7WHZ2"/>
<sequence>MYFSILVFYNVSLIELFALQSSTCTSKERRMSRFLRSCVTRMAVHRTVKRYEEFGTEWKTQVCEYYRVRKMVKKRILRANEGSMRKLASDLNISPISMRKIVKNELGFYPYEIRRAHMSTEKMQTNRG</sequence>
<name>A0A1I7WHZ2_HETBA</name>
<accession>A0A1I7WHZ2</accession>
<dbReference type="WBParaSite" id="Hba_04582">
    <property type="protein sequence ID" value="Hba_04582"/>
    <property type="gene ID" value="Hba_04582"/>
</dbReference>
<protein>
    <submittedName>
        <fullName evidence="3">HTH araC/xylS-type domain-containing protein</fullName>
    </submittedName>
</protein>
<evidence type="ECO:0000313" key="3">
    <source>
        <dbReference type="WBParaSite" id="Hba_04582"/>
    </source>
</evidence>
<evidence type="ECO:0000313" key="2">
    <source>
        <dbReference type="Proteomes" id="UP000095283"/>
    </source>
</evidence>
<dbReference type="Proteomes" id="UP000095283">
    <property type="component" value="Unplaced"/>
</dbReference>
<dbReference type="PANTHER" id="PTHR46068">
    <property type="entry name" value="PROTEIN CBG27172"/>
    <property type="match status" value="1"/>
</dbReference>
<organism evidence="2 3">
    <name type="scientific">Heterorhabditis bacteriophora</name>
    <name type="common">Entomopathogenic nematode worm</name>
    <dbReference type="NCBI Taxonomy" id="37862"/>
    <lineage>
        <taxon>Eukaryota</taxon>
        <taxon>Metazoa</taxon>
        <taxon>Ecdysozoa</taxon>
        <taxon>Nematoda</taxon>
        <taxon>Chromadorea</taxon>
        <taxon>Rhabditida</taxon>
        <taxon>Rhabditina</taxon>
        <taxon>Rhabditomorpha</taxon>
        <taxon>Strongyloidea</taxon>
        <taxon>Heterorhabditidae</taxon>
        <taxon>Heterorhabditis</taxon>
    </lineage>
</organism>
<evidence type="ECO:0000256" key="1">
    <source>
        <dbReference type="SAM" id="SignalP"/>
    </source>
</evidence>
<dbReference type="PANTHER" id="PTHR46068:SF1">
    <property type="entry name" value="TRANSPOSASE IS30-LIKE HTH DOMAIN-CONTAINING PROTEIN"/>
    <property type="match status" value="1"/>
</dbReference>